<dbReference type="CDD" id="cd05380">
    <property type="entry name" value="CAP_euk"/>
    <property type="match status" value="1"/>
</dbReference>
<evidence type="ECO:0000259" key="2">
    <source>
        <dbReference type="SMART" id="SM00198"/>
    </source>
</evidence>
<proteinExistence type="predicted"/>
<evidence type="ECO:0000313" key="4">
    <source>
        <dbReference type="WBParaSite" id="ACAC_0001245901-mRNA-1"/>
    </source>
</evidence>
<feature type="chain" id="PRO_5005326989" evidence="1">
    <location>
        <begin position="22"/>
        <end position="280"/>
    </location>
</feature>
<dbReference type="SUPFAM" id="SSF55797">
    <property type="entry name" value="PR-1-like"/>
    <property type="match status" value="1"/>
</dbReference>
<protein>
    <submittedName>
        <fullName evidence="4">SCP domain-containing protein</fullName>
    </submittedName>
</protein>
<dbReference type="WBParaSite" id="ACAC_0001245901-mRNA-1">
    <property type="protein sequence ID" value="ACAC_0001245901-mRNA-1"/>
    <property type="gene ID" value="ACAC_0001245901"/>
</dbReference>
<accession>A0A0K0DLH9</accession>
<dbReference type="SUPFAM" id="SSF69349">
    <property type="entry name" value="Phage fibre proteins"/>
    <property type="match status" value="1"/>
</dbReference>
<keyword evidence="1" id="KW-0732">Signal</keyword>
<dbReference type="Gene3D" id="3.40.33.10">
    <property type="entry name" value="CAP"/>
    <property type="match status" value="1"/>
</dbReference>
<dbReference type="SMART" id="SM00198">
    <property type="entry name" value="SCP"/>
    <property type="match status" value="1"/>
</dbReference>
<evidence type="ECO:0000256" key="1">
    <source>
        <dbReference type="SAM" id="SignalP"/>
    </source>
</evidence>
<dbReference type="Proteomes" id="UP000035642">
    <property type="component" value="Unassembled WGS sequence"/>
</dbReference>
<sequence>MLKATLLAFSVTLLMLRFCSGAYETPFRCEDKSLSDQTRQRVLDSMNTIRSTVALGEFQAMNSLPSASDMMKLKWDCNLEAMAFTKFCVAKMPNITSTNGINHHYFEPGTPGSTLRNPIETAVLLWTEIKSAKWPANNSFDGNPVLRNFANLIRSNTTAVGCSSTWCGDRASVACVFPQPNIGADNDTTADNNVYGNLRGDNDTTADNNVYRNIGADNDTTADNNVYRNIGGDNDTTAGNNVYRNIGADNDTTADNNVYRYFGNDINRASDHKRWHNLST</sequence>
<dbReference type="Pfam" id="PF00188">
    <property type="entry name" value="CAP"/>
    <property type="match status" value="1"/>
</dbReference>
<dbReference type="STRING" id="6313.A0A0K0DLH9"/>
<dbReference type="InterPro" id="IPR014044">
    <property type="entry name" value="CAP_dom"/>
</dbReference>
<dbReference type="InterPro" id="IPR035940">
    <property type="entry name" value="CAP_sf"/>
</dbReference>
<keyword evidence="3" id="KW-1185">Reference proteome</keyword>
<feature type="signal peptide" evidence="1">
    <location>
        <begin position="1"/>
        <end position="21"/>
    </location>
</feature>
<feature type="domain" description="SCP" evidence="2">
    <location>
        <begin position="37"/>
        <end position="184"/>
    </location>
</feature>
<organism evidence="3 4">
    <name type="scientific">Angiostrongylus cantonensis</name>
    <name type="common">Rat lungworm</name>
    <dbReference type="NCBI Taxonomy" id="6313"/>
    <lineage>
        <taxon>Eukaryota</taxon>
        <taxon>Metazoa</taxon>
        <taxon>Ecdysozoa</taxon>
        <taxon>Nematoda</taxon>
        <taxon>Chromadorea</taxon>
        <taxon>Rhabditida</taxon>
        <taxon>Rhabditina</taxon>
        <taxon>Rhabditomorpha</taxon>
        <taxon>Strongyloidea</taxon>
        <taxon>Metastrongylidae</taxon>
        <taxon>Angiostrongylus</taxon>
    </lineage>
</organism>
<evidence type="ECO:0000313" key="3">
    <source>
        <dbReference type="Proteomes" id="UP000035642"/>
    </source>
</evidence>
<dbReference type="AlphaFoldDB" id="A0A0K0DLH9"/>
<reference evidence="4" key="2">
    <citation type="submission" date="2017-02" db="UniProtKB">
        <authorList>
            <consortium name="WormBaseParasite"/>
        </authorList>
    </citation>
    <scope>IDENTIFICATION</scope>
</reference>
<name>A0A0K0DLH9_ANGCA</name>
<reference evidence="3" key="1">
    <citation type="submission" date="2012-09" db="EMBL/GenBank/DDBJ databases">
        <authorList>
            <person name="Martin A.A."/>
        </authorList>
    </citation>
    <scope>NUCLEOTIDE SEQUENCE</scope>
</reference>